<sequence>MKKVALIGFGAAAIGFLKGMIDNGNIKDYEVDVYEMGRDIENSGFGGLKYDGKLFISKNMGGDLEIPTNIQREIVEFFLEKADMISYENGKKVYKKDIEHGLSFDDEDLFKKFYNEGFEPVKSEFFHIGTDALADTVKKIYQDFEKEENINFHFNSKIEKINKFESHYTINNINKNYDHLILAVGRRGHKLVKSLIAQEPKIVLSNNKVDLGVRFELPDHVVQELNDKMYEFKLRLKTKTGYTVRTFCNNPSGEVTLEKYDDFVTVNGHAKANKKTKNTNFAILVTHSFTQPFNDPIGYGSYISKLSNILSGGEKVILQTYEDFYNSNRTKKVGRVEPTLSDDSYILGDLNLVFPRKTVESIIDFMERLNEVIPGITYPDNLLYGVEAKFYGNKVDNSLFDNLKIIGDSSGWTRSITYAAAHGYLISNTL</sequence>
<evidence type="ECO:0000313" key="2">
    <source>
        <dbReference type="EMBL" id="SDC43436.1"/>
    </source>
</evidence>
<dbReference type="EMBL" id="FMYV01000004">
    <property type="protein sequence ID" value="SDC43436.1"/>
    <property type="molecule type" value="Genomic_DNA"/>
</dbReference>
<dbReference type="InterPro" id="IPR036188">
    <property type="entry name" value="FAD/NAD-bd_sf"/>
</dbReference>
<proteinExistence type="predicted"/>
<dbReference type="STRING" id="28234.SAMN04488588_1057"/>
<dbReference type="Pfam" id="PF21688">
    <property type="entry name" value="FAD-depend_C"/>
    <property type="match status" value="1"/>
</dbReference>
<dbReference type="InterPro" id="IPR049516">
    <property type="entry name" value="FAD-depend_C"/>
</dbReference>
<dbReference type="RefSeq" id="WP_091403406.1">
    <property type="nucleotide sequence ID" value="NZ_FMYV01000004.1"/>
</dbReference>
<dbReference type="AlphaFoldDB" id="A0A1G6LL80"/>
<feature type="domain" description="FAD-dependent protein C-terminal" evidence="1">
    <location>
        <begin position="230"/>
        <end position="389"/>
    </location>
</feature>
<evidence type="ECO:0000259" key="1">
    <source>
        <dbReference type="Pfam" id="PF21688"/>
    </source>
</evidence>
<organism evidence="2 3">
    <name type="scientific">Geotoga petraea</name>
    <dbReference type="NCBI Taxonomy" id="28234"/>
    <lineage>
        <taxon>Bacteria</taxon>
        <taxon>Thermotogati</taxon>
        <taxon>Thermotogota</taxon>
        <taxon>Thermotogae</taxon>
        <taxon>Petrotogales</taxon>
        <taxon>Petrotogaceae</taxon>
        <taxon>Geotoga</taxon>
    </lineage>
</organism>
<name>A0A1G6LL80_9BACT</name>
<accession>A0A1G6LL80</accession>
<evidence type="ECO:0000313" key="3">
    <source>
        <dbReference type="Proteomes" id="UP000199322"/>
    </source>
</evidence>
<dbReference type="PANTHER" id="PTHR43106">
    <property type="entry name" value="DEHYDROGENASE-RELATED"/>
    <property type="match status" value="1"/>
</dbReference>
<keyword evidence="3" id="KW-1185">Reference proteome</keyword>
<dbReference type="PANTHER" id="PTHR43106:SF1">
    <property type="entry name" value="DEHYDROGENASE-RELATED"/>
    <property type="match status" value="1"/>
</dbReference>
<dbReference type="SUPFAM" id="SSF51905">
    <property type="entry name" value="FAD/NAD(P)-binding domain"/>
    <property type="match status" value="1"/>
</dbReference>
<protein>
    <recommendedName>
        <fullName evidence="1">FAD-dependent protein C-terminal domain-containing protein</fullName>
    </recommendedName>
</protein>
<dbReference type="Proteomes" id="UP000199322">
    <property type="component" value="Unassembled WGS sequence"/>
</dbReference>
<gene>
    <name evidence="2" type="ORF">SAMN04488588_1057</name>
</gene>
<reference evidence="2 3" key="1">
    <citation type="submission" date="2016-10" db="EMBL/GenBank/DDBJ databases">
        <authorList>
            <person name="de Groot N.N."/>
        </authorList>
    </citation>
    <scope>NUCLEOTIDE SEQUENCE [LARGE SCALE GENOMIC DNA]</scope>
    <source>
        <strain evidence="2 3">WG14</strain>
    </source>
</reference>